<dbReference type="PANTHER" id="PTHR17920:SF3">
    <property type="entry name" value="TRANSMEMBRANE AND COILED-COIL DOMAIN-CONTAINING PROTEIN 4"/>
    <property type="match status" value="1"/>
</dbReference>
<evidence type="ECO:0000256" key="12">
    <source>
        <dbReference type="ARBA" id="ARBA00022807"/>
    </source>
</evidence>
<dbReference type="GO" id="GO:0016020">
    <property type="term" value="C:membrane"/>
    <property type="evidence" value="ECO:0007669"/>
    <property type="project" value="UniProtKB-SubCell"/>
</dbReference>
<evidence type="ECO:0000256" key="7">
    <source>
        <dbReference type="ARBA" id="ARBA00022490"/>
    </source>
</evidence>
<evidence type="ECO:0000313" key="23">
    <source>
        <dbReference type="Proteomes" id="UP000886611"/>
    </source>
</evidence>
<evidence type="ECO:0000256" key="17">
    <source>
        <dbReference type="ARBA" id="ARBA00059041"/>
    </source>
</evidence>
<dbReference type="GO" id="GO:0004843">
    <property type="term" value="F:cysteine-type deubiquitinase activity"/>
    <property type="evidence" value="ECO:0007669"/>
    <property type="project" value="UniProtKB-EC"/>
</dbReference>
<evidence type="ECO:0000256" key="15">
    <source>
        <dbReference type="ARBA" id="ARBA00023136"/>
    </source>
</evidence>
<feature type="domain" description="OTU" evidence="21">
    <location>
        <begin position="61"/>
        <end position="185"/>
    </location>
</feature>
<dbReference type="InterPro" id="IPR007941">
    <property type="entry name" value="DUF726"/>
</dbReference>
<evidence type="ECO:0000256" key="13">
    <source>
        <dbReference type="ARBA" id="ARBA00022989"/>
    </source>
</evidence>
<evidence type="ECO:0000313" key="22">
    <source>
        <dbReference type="EMBL" id="KAG2459127.1"/>
    </source>
</evidence>
<comment type="catalytic activity">
    <reaction evidence="1">
        <text>Thiol-dependent hydrolysis of ester, thioester, amide, peptide and isopeptide bonds formed by the C-terminal Gly of ubiquitin (a 76-residue protein attached to proteins as an intracellular targeting signal).</text>
        <dbReference type="EC" id="3.4.19.12"/>
    </reaction>
</comment>
<dbReference type="InterPro" id="IPR003323">
    <property type="entry name" value="OTU_dom"/>
</dbReference>
<dbReference type="InterPro" id="IPR038765">
    <property type="entry name" value="Papain-like_cys_pep_sf"/>
</dbReference>
<evidence type="ECO:0000256" key="4">
    <source>
        <dbReference type="ARBA" id="ARBA00004496"/>
    </source>
</evidence>
<feature type="compositionally biased region" description="Basic and acidic residues" evidence="19">
    <location>
        <begin position="14"/>
        <end position="34"/>
    </location>
</feature>
<proteinExistence type="inferred from homology"/>
<dbReference type="PROSITE" id="PS50802">
    <property type="entry name" value="OTU"/>
    <property type="match status" value="1"/>
</dbReference>
<organism evidence="22 23">
    <name type="scientific">Polypterus senegalus</name>
    <name type="common">Senegal bichir</name>
    <dbReference type="NCBI Taxonomy" id="55291"/>
    <lineage>
        <taxon>Eukaryota</taxon>
        <taxon>Metazoa</taxon>
        <taxon>Chordata</taxon>
        <taxon>Craniata</taxon>
        <taxon>Vertebrata</taxon>
        <taxon>Euteleostomi</taxon>
        <taxon>Actinopterygii</taxon>
        <taxon>Polypteriformes</taxon>
        <taxon>Polypteridae</taxon>
        <taxon>Polypterus</taxon>
    </lineage>
</organism>
<dbReference type="InterPro" id="IPR029058">
    <property type="entry name" value="AB_hydrolase_fold"/>
</dbReference>
<keyword evidence="23" id="KW-1185">Reference proteome</keyword>
<feature type="compositionally biased region" description="Basic and acidic residues" evidence="19">
    <location>
        <begin position="290"/>
        <end position="318"/>
    </location>
</feature>
<evidence type="ECO:0000256" key="20">
    <source>
        <dbReference type="SAM" id="Phobius"/>
    </source>
</evidence>
<feature type="region of interest" description="Disordered" evidence="19">
    <location>
        <begin position="1"/>
        <end position="46"/>
    </location>
</feature>
<feature type="compositionally biased region" description="Low complexity" evidence="19">
    <location>
        <begin position="271"/>
        <end position="287"/>
    </location>
</feature>
<dbReference type="Pfam" id="PF02338">
    <property type="entry name" value="OTU"/>
    <property type="match status" value="1"/>
</dbReference>
<evidence type="ECO:0000259" key="21">
    <source>
        <dbReference type="PROSITE" id="PS50802"/>
    </source>
</evidence>
<keyword evidence="7" id="KW-0963">Cytoplasm</keyword>
<evidence type="ECO:0000256" key="10">
    <source>
        <dbReference type="ARBA" id="ARBA00022786"/>
    </source>
</evidence>
<name>A0A8X7WZM0_POLSE</name>
<keyword evidence="14" id="KW-0007">Acetylation</keyword>
<dbReference type="FunFam" id="3.90.70.80:FF:000005">
    <property type="entry name" value="OTU domain-containing protein 3"/>
    <property type="match status" value="1"/>
</dbReference>
<keyword evidence="12" id="KW-0788">Thiol protease</keyword>
<dbReference type="PANTHER" id="PTHR17920">
    <property type="entry name" value="TRANSMEMBRANE AND COILED-COIL DOMAIN-CONTAINING PROTEIN 4 TMCO4"/>
    <property type="match status" value="1"/>
</dbReference>
<sequence length="760" mass="83886">MSRKQSVKQGRPNKKADVERKRDERAARRALAKERKNRPGSAVEEEEEFVSFTNQLQVLGLKLREVPGDGNCLFRALGDQLEGHSNNHLKHRRDTVEFMTTHRQDFEPFVEDDVPFERHVSNLAKPGTFAGNDAIVAFARNHQLNVVIHQVNAPLWQIKGSDKPFTQELHIAYRYGEHYDSVRHIGDNSETPANLRTEDTALILQSLEAECLDIDAAAAAVMQKQESNESAKRDCIPSEVTHTLHLSSPQWKDCGTGSRIFGKMDSQLCETESTQSSDASSSTSKVSSRQRKEQQRLQKKKRQEERHRQKILENKNKADSNCSQNPDGPVTLVSFFQRLNKMCGTAELTSPYRTSLLIDLLPVARLSDVTIGLCANGQYDARARVLIQHLSCLLRAPLEKLEIFEGTLVHSLKEKQEQQPEEQEGAVRKETKKKLQRYLLIGLATVGGGTLIGLTGGLSAPLVAAGAGALIGTTGAAALGSTAGIAVMASLFGAAGAGLTGYKMKKRVGEIEEFDFLTLTEGKQLHITVAVTGWLCAGEFGIMTALAWPASLLAVASVIDNPWSVCLHRSVEVGKQLARVLRSRQQGKRPVTLVGFSLGARVIYFCLQELSQEKDCQGIIEDVVLLGAPVEGTAKHWESLTKVVSGRIVNGYCRGDWLLRFLYRSSSIQMMVAGLQPVNLDDRRMVNVDLSSVVKGHLDYMRQMETILVAVGIRTRGPQVERTKNELTKATVLDVCSVRTIETKMQPGELEVVEAAVHGK</sequence>
<evidence type="ECO:0000256" key="19">
    <source>
        <dbReference type="SAM" id="MobiDB-lite"/>
    </source>
</evidence>
<comment type="subcellular location">
    <subcellularLocation>
        <location evidence="4">Cytoplasm</location>
    </subcellularLocation>
    <subcellularLocation>
        <location evidence="3">Membrane</location>
        <topology evidence="3">Multi-pass membrane protein</topology>
    </subcellularLocation>
    <subcellularLocation>
        <location evidence="2">Nucleus</location>
    </subcellularLocation>
</comment>
<dbReference type="CDD" id="cd22770">
    <property type="entry name" value="OTU_OTUD3"/>
    <property type="match status" value="1"/>
</dbReference>
<evidence type="ECO:0000256" key="18">
    <source>
        <dbReference type="ARBA" id="ARBA00074859"/>
    </source>
</evidence>
<evidence type="ECO:0000256" key="9">
    <source>
        <dbReference type="ARBA" id="ARBA00022692"/>
    </source>
</evidence>
<comment type="similarity">
    <text evidence="5">Belongs to the TMCO4 family.</text>
</comment>
<feature type="non-terminal residue" evidence="22">
    <location>
        <position position="760"/>
    </location>
</feature>
<comment type="function">
    <text evidence="17">Deubiquitinating enzyme that hydrolyzes 'Lys-6'- and 'Lys-11'-linked polyubiquitin. Also hydrolyzes heterotypic (mixed and branched) and homotypic chains. Important regulator of energy metabolism. Glucose and fatty acids trigger its nuclear translocation by CBP-dependent acetylation. In the nucleus, deubiquitinates and stabilizes the nuclear receptor PPARD regulating the expression of various genes involved in glucose and lipid metabolism and oxidative phosphorylation. Also acts as a negative regulator of the ribosome quality control (RQC) by mediating deubiquitination of 40S ribosomal proteins RPS10/eS10 and RPS20/uS10, thereby antagonizing ZNF598-mediated 40S ubiquitination.</text>
</comment>
<dbReference type="Pfam" id="PF05277">
    <property type="entry name" value="DUF726"/>
    <property type="match status" value="2"/>
</dbReference>
<evidence type="ECO:0000256" key="16">
    <source>
        <dbReference type="ARBA" id="ARBA00023242"/>
    </source>
</evidence>
<keyword evidence="8" id="KW-0645">Protease</keyword>
<evidence type="ECO:0000256" key="11">
    <source>
        <dbReference type="ARBA" id="ARBA00022801"/>
    </source>
</evidence>
<gene>
    <name evidence="22" type="primary">Tmco4</name>
    <name evidence="22" type="ORF">GTO96_0019109</name>
</gene>
<dbReference type="GO" id="GO:0006508">
    <property type="term" value="P:proteolysis"/>
    <property type="evidence" value="ECO:0007669"/>
    <property type="project" value="UniProtKB-KW"/>
</dbReference>
<dbReference type="EC" id="3.4.19.12" evidence="6"/>
<accession>A0A8X7WZM0</accession>
<evidence type="ECO:0000256" key="14">
    <source>
        <dbReference type="ARBA" id="ARBA00022990"/>
    </source>
</evidence>
<dbReference type="Gene3D" id="3.90.70.80">
    <property type="match status" value="1"/>
</dbReference>
<protein>
    <recommendedName>
        <fullName evidence="18">OTU domain-containing protein 3</fullName>
        <ecNumber evidence="6">3.4.19.12</ecNumber>
    </recommendedName>
</protein>
<feature type="non-terminal residue" evidence="22">
    <location>
        <position position="1"/>
    </location>
</feature>
<evidence type="ECO:0000256" key="3">
    <source>
        <dbReference type="ARBA" id="ARBA00004141"/>
    </source>
</evidence>
<dbReference type="SUPFAM" id="SSF53474">
    <property type="entry name" value="alpha/beta-Hydrolases"/>
    <property type="match status" value="1"/>
</dbReference>
<dbReference type="AlphaFoldDB" id="A0A8X7WZM0"/>
<dbReference type="Gene3D" id="3.40.50.1820">
    <property type="entry name" value="alpha/beta hydrolase"/>
    <property type="match status" value="1"/>
</dbReference>
<dbReference type="Proteomes" id="UP000886611">
    <property type="component" value="Unassembled WGS sequence"/>
</dbReference>
<reference evidence="22 23" key="1">
    <citation type="journal article" date="2021" name="Cell">
        <title>Tracing the genetic footprints of vertebrate landing in non-teleost ray-finned fishes.</title>
        <authorList>
            <person name="Bi X."/>
            <person name="Wang K."/>
            <person name="Yang L."/>
            <person name="Pan H."/>
            <person name="Jiang H."/>
            <person name="Wei Q."/>
            <person name="Fang M."/>
            <person name="Yu H."/>
            <person name="Zhu C."/>
            <person name="Cai Y."/>
            <person name="He Y."/>
            <person name="Gan X."/>
            <person name="Zeng H."/>
            <person name="Yu D."/>
            <person name="Zhu Y."/>
            <person name="Jiang H."/>
            <person name="Qiu Q."/>
            <person name="Yang H."/>
            <person name="Zhang Y.E."/>
            <person name="Wang W."/>
            <person name="Zhu M."/>
            <person name="He S."/>
            <person name="Zhang G."/>
        </authorList>
    </citation>
    <scope>NUCLEOTIDE SEQUENCE [LARGE SCALE GENOMIC DNA]</scope>
    <source>
        <strain evidence="22">Bchr_013</strain>
    </source>
</reference>
<evidence type="ECO:0000256" key="6">
    <source>
        <dbReference type="ARBA" id="ARBA00012759"/>
    </source>
</evidence>
<keyword evidence="15 20" id="KW-0472">Membrane</keyword>
<feature type="transmembrane region" description="Helical" evidence="20">
    <location>
        <begin position="438"/>
        <end position="471"/>
    </location>
</feature>
<evidence type="ECO:0000256" key="1">
    <source>
        <dbReference type="ARBA" id="ARBA00000707"/>
    </source>
</evidence>
<keyword evidence="9 20" id="KW-0812">Transmembrane</keyword>
<comment type="caution">
    <text evidence="22">The sequence shown here is derived from an EMBL/GenBank/DDBJ whole genome shotgun (WGS) entry which is preliminary data.</text>
</comment>
<evidence type="ECO:0000256" key="5">
    <source>
        <dbReference type="ARBA" id="ARBA00009824"/>
    </source>
</evidence>
<feature type="region of interest" description="Disordered" evidence="19">
    <location>
        <begin position="271"/>
        <end position="325"/>
    </location>
</feature>
<evidence type="ECO:0000256" key="8">
    <source>
        <dbReference type="ARBA" id="ARBA00022670"/>
    </source>
</evidence>
<dbReference type="EMBL" id="JAATIS010005477">
    <property type="protein sequence ID" value="KAG2459127.1"/>
    <property type="molecule type" value="Genomic_DNA"/>
</dbReference>
<keyword evidence="13 20" id="KW-1133">Transmembrane helix</keyword>
<dbReference type="GO" id="GO:0005737">
    <property type="term" value="C:cytoplasm"/>
    <property type="evidence" value="ECO:0007669"/>
    <property type="project" value="UniProtKB-SubCell"/>
</dbReference>
<evidence type="ECO:0000256" key="2">
    <source>
        <dbReference type="ARBA" id="ARBA00004123"/>
    </source>
</evidence>
<feature type="transmembrane region" description="Helical" evidence="20">
    <location>
        <begin position="477"/>
        <end position="499"/>
    </location>
</feature>
<keyword evidence="10" id="KW-0833">Ubl conjugation pathway</keyword>
<keyword evidence="11" id="KW-0378">Hydrolase</keyword>
<dbReference type="SUPFAM" id="SSF54001">
    <property type="entry name" value="Cysteine proteinases"/>
    <property type="match status" value="1"/>
</dbReference>
<keyword evidence="16" id="KW-0539">Nucleus</keyword>
<dbReference type="GO" id="GO:0005634">
    <property type="term" value="C:nucleus"/>
    <property type="evidence" value="ECO:0007669"/>
    <property type="project" value="UniProtKB-SubCell"/>
</dbReference>